<name>A0ACB8V3C2_9EURO</name>
<evidence type="ECO:0000313" key="1">
    <source>
        <dbReference type="EMBL" id="KAI2391593.1"/>
    </source>
</evidence>
<proteinExistence type="predicted"/>
<gene>
    <name evidence="1" type="ORF">LOY88_001117</name>
</gene>
<dbReference type="EMBL" id="JALBCA010000011">
    <property type="protein sequence ID" value="KAI2391593.1"/>
    <property type="molecule type" value="Genomic_DNA"/>
</dbReference>
<organism evidence="1">
    <name type="scientific">Ophidiomyces ophidiicola</name>
    <dbReference type="NCBI Taxonomy" id="1387563"/>
    <lineage>
        <taxon>Eukaryota</taxon>
        <taxon>Fungi</taxon>
        <taxon>Dikarya</taxon>
        <taxon>Ascomycota</taxon>
        <taxon>Pezizomycotina</taxon>
        <taxon>Eurotiomycetes</taxon>
        <taxon>Eurotiomycetidae</taxon>
        <taxon>Onygenales</taxon>
        <taxon>Onygenaceae</taxon>
        <taxon>Ophidiomyces</taxon>
    </lineage>
</organism>
<reference evidence="1" key="1">
    <citation type="journal article" date="2022" name="bioRxiv">
        <title>Population genetic analysis of Ophidiomyces ophidiicola, the causative agent of snake fungal disease, indicates recent introductions to the USA.</title>
        <authorList>
            <person name="Ladner J.T."/>
            <person name="Palmer J.M."/>
            <person name="Ettinger C.L."/>
            <person name="Stajich J.E."/>
            <person name="Farrell T.M."/>
            <person name="Glorioso B.M."/>
            <person name="Lawson B."/>
            <person name="Price S.J."/>
            <person name="Stengle A.G."/>
            <person name="Grear D.A."/>
            <person name="Lorch J.M."/>
        </authorList>
    </citation>
    <scope>NUCLEOTIDE SEQUENCE</scope>
    <source>
        <strain evidence="1">NWHC 24266-5</strain>
    </source>
</reference>
<protein>
    <submittedName>
        <fullName evidence="1">Uncharacterized protein</fullName>
    </submittedName>
</protein>
<sequence>MPPKYLDDLKKADFGSLSFFQSLSDAFHLQSSVGDLYTTNTMIDVVKKRLNPQLPTIIPYLVDECDYAMNTELGAAKDFKTYNALQICSSLMHRVTSRVLIGEELCRNEEYIKSSLKFSESVFMNGVMLSSIPLGPLRKFFSWVGSYGHRNNMQRVMNLLIPVIEHRLQNMKENPDDSRPVDAVQWTIELASPSGKERTARRLAQQVLQNLWAGSGAPGGMLTQMIYQVLDCPQYLAPMREEIQSAVTEHGWTDKMLNNIPLVDSFLRETNRLHPNGVITAARTVMEKPFRFNDGLTLPVGARIAFPSRAIMCDADNFENPYEFEGFRFARLAAAKRATSVAGEQLYNSATVTKTNLA</sequence>
<accession>A0ACB8V3C2</accession>
<comment type="caution">
    <text evidence="1">The sequence shown here is derived from an EMBL/GenBank/DDBJ whole genome shotgun (WGS) entry which is preliminary data.</text>
</comment>